<proteinExistence type="predicted"/>
<feature type="domain" description="PepSY" evidence="2">
    <location>
        <begin position="56"/>
        <end position="101"/>
    </location>
</feature>
<reference evidence="3 4" key="1">
    <citation type="submission" date="2020-09" db="EMBL/GenBank/DDBJ databases">
        <title>Complete genome sequence of an Arctic sea ice bacterium Marinomonas arctica BSI20414.</title>
        <authorList>
            <person name="Liao L."/>
            <person name="Chen B."/>
        </authorList>
    </citation>
    <scope>NUCLEOTIDE SEQUENCE [LARGE SCALE GENOMIC DNA]</scope>
    <source>
        <strain evidence="3 4">BSI20414</strain>
    </source>
</reference>
<organism evidence="3 4">
    <name type="scientific">Marinomonas arctica</name>
    <dbReference type="NCBI Taxonomy" id="383750"/>
    <lineage>
        <taxon>Bacteria</taxon>
        <taxon>Pseudomonadati</taxon>
        <taxon>Pseudomonadota</taxon>
        <taxon>Gammaproteobacteria</taxon>
        <taxon>Oceanospirillales</taxon>
        <taxon>Oceanospirillaceae</taxon>
        <taxon>Marinomonas</taxon>
    </lineage>
</organism>
<dbReference type="OrthoDB" id="5866265at2"/>
<feature type="domain" description="PepSY" evidence="2">
    <location>
        <begin position="149"/>
        <end position="197"/>
    </location>
</feature>
<evidence type="ECO:0000313" key="4">
    <source>
        <dbReference type="Proteomes" id="UP000516370"/>
    </source>
</evidence>
<dbReference type="AlphaFoldDB" id="A0A7H1J7H2"/>
<name>A0A7H1J7H2_9GAMM</name>
<dbReference type="KEGG" id="mard:IBG28_01865"/>
<gene>
    <name evidence="3" type="ORF">IBG28_01865</name>
</gene>
<dbReference type="Gene3D" id="3.10.450.40">
    <property type="match status" value="2"/>
</dbReference>
<evidence type="ECO:0000313" key="3">
    <source>
        <dbReference type="EMBL" id="QNT06438.1"/>
    </source>
</evidence>
<protein>
    <submittedName>
        <fullName evidence="3">PepSY domain-containing protein</fullName>
    </submittedName>
</protein>
<sequence>MTLKHKFRIIFTAFLSIITLVALCSAALLMSSTTYAKDHDDYKENQMILLALKSSPISLDSILATFKTDYPSIVTEIELDEEDNILLYEIKGIDLEEGTRYKAHYALHNGEKISSHSKSLRFMGFNKLDEHDLAALETVKNQGISIQDAIALTNLPEGSYIESIELERKRGLTFYEVKSIGPSGSTKILIDAKSGEIVPSLRR</sequence>
<dbReference type="Proteomes" id="UP000516370">
    <property type="component" value="Chromosome"/>
</dbReference>
<feature type="signal peptide" evidence="1">
    <location>
        <begin position="1"/>
        <end position="36"/>
    </location>
</feature>
<dbReference type="EMBL" id="CP061081">
    <property type="protein sequence ID" value="QNT06438.1"/>
    <property type="molecule type" value="Genomic_DNA"/>
</dbReference>
<dbReference type="RefSeq" id="WP_111607376.1">
    <property type="nucleotide sequence ID" value="NZ_BMLJ01000008.1"/>
</dbReference>
<feature type="chain" id="PRO_5028984453" evidence="1">
    <location>
        <begin position="37"/>
        <end position="203"/>
    </location>
</feature>
<evidence type="ECO:0000259" key="2">
    <source>
        <dbReference type="Pfam" id="PF03413"/>
    </source>
</evidence>
<dbReference type="InterPro" id="IPR025711">
    <property type="entry name" value="PepSY"/>
</dbReference>
<accession>A0A7H1J7H2</accession>
<keyword evidence="1" id="KW-0732">Signal</keyword>
<keyword evidence="4" id="KW-1185">Reference proteome</keyword>
<dbReference type="Pfam" id="PF03413">
    <property type="entry name" value="PepSY"/>
    <property type="match status" value="2"/>
</dbReference>
<evidence type="ECO:0000256" key="1">
    <source>
        <dbReference type="SAM" id="SignalP"/>
    </source>
</evidence>